<dbReference type="Proteomes" id="UP000183585">
    <property type="component" value="Unassembled WGS sequence"/>
</dbReference>
<name>A0A1C5A293_9ACTN</name>
<gene>
    <name evidence="1" type="ORF">GA0070563_1116</name>
</gene>
<sequence length="113" mass="12253">MTHARHCAHCGSALAAGRCPGTEPLLTHDGLEYGTAAQIAHRLGEDVDAALVRRWAYRSRRPRGKLTGALPGHHLPGRGRGVTWYQLGHATRVEMLTRTSTVGLRRGELTPVA</sequence>
<evidence type="ECO:0000313" key="1">
    <source>
        <dbReference type="EMBL" id="SCF39320.1"/>
    </source>
</evidence>
<protein>
    <submittedName>
        <fullName evidence="1">Uncharacterized protein</fullName>
    </submittedName>
</protein>
<dbReference type="EMBL" id="FMCT01000011">
    <property type="protein sequence ID" value="SCF39320.1"/>
    <property type="molecule type" value="Genomic_DNA"/>
</dbReference>
<reference evidence="2" key="1">
    <citation type="submission" date="2016-06" db="EMBL/GenBank/DDBJ databases">
        <authorList>
            <person name="Varghese N."/>
            <person name="Submissions Spin"/>
        </authorList>
    </citation>
    <scope>NUCLEOTIDE SEQUENCE [LARGE SCALE GENOMIC DNA]</scope>
    <source>
        <strain evidence="2">DSM 43168</strain>
    </source>
</reference>
<proteinExistence type="predicted"/>
<keyword evidence="2" id="KW-1185">Reference proteome</keyword>
<accession>A0A1C5A293</accession>
<evidence type="ECO:0000313" key="2">
    <source>
        <dbReference type="Proteomes" id="UP000183585"/>
    </source>
</evidence>
<dbReference type="AlphaFoldDB" id="A0A1C5A293"/>
<organism evidence="1 2">
    <name type="scientific">Micromonospora carbonacea</name>
    <dbReference type="NCBI Taxonomy" id="47853"/>
    <lineage>
        <taxon>Bacteria</taxon>
        <taxon>Bacillati</taxon>
        <taxon>Actinomycetota</taxon>
        <taxon>Actinomycetes</taxon>
        <taxon>Micromonosporales</taxon>
        <taxon>Micromonosporaceae</taxon>
        <taxon>Micromonospora</taxon>
    </lineage>
</organism>